<evidence type="ECO:0000256" key="1">
    <source>
        <dbReference type="ARBA" id="ARBA00004651"/>
    </source>
</evidence>
<comment type="similarity">
    <text evidence="8">Belongs to the anion channel-forming bestrophin (TC 1.A.46) family.</text>
</comment>
<dbReference type="GO" id="GO:0005886">
    <property type="term" value="C:plasma membrane"/>
    <property type="evidence" value="ECO:0007669"/>
    <property type="project" value="UniProtKB-SubCell"/>
</dbReference>
<evidence type="ECO:0000256" key="10">
    <source>
        <dbReference type="SAM" id="Phobius"/>
    </source>
</evidence>
<feature type="transmembrane region" description="Helical" evidence="10">
    <location>
        <begin position="42"/>
        <end position="60"/>
    </location>
</feature>
<feature type="transmembrane region" description="Helical" evidence="10">
    <location>
        <begin position="270"/>
        <end position="287"/>
    </location>
</feature>
<comment type="subcellular location">
    <subcellularLocation>
        <location evidence="1">Cell membrane</location>
        <topology evidence="1">Multi-pass membrane protein</topology>
    </subcellularLocation>
</comment>
<evidence type="ECO:0000256" key="6">
    <source>
        <dbReference type="ARBA" id="ARBA00023065"/>
    </source>
</evidence>
<organism evidence="11 12">
    <name type="scientific">Allorhodopirellula heiligendammensis</name>
    <dbReference type="NCBI Taxonomy" id="2714739"/>
    <lineage>
        <taxon>Bacteria</taxon>
        <taxon>Pseudomonadati</taxon>
        <taxon>Planctomycetota</taxon>
        <taxon>Planctomycetia</taxon>
        <taxon>Pirellulales</taxon>
        <taxon>Pirellulaceae</taxon>
        <taxon>Allorhodopirellula</taxon>
    </lineage>
</organism>
<keyword evidence="4 10" id="KW-0812">Transmembrane</keyword>
<evidence type="ECO:0000256" key="7">
    <source>
        <dbReference type="ARBA" id="ARBA00023136"/>
    </source>
</evidence>
<dbReference type="Proteomes" id="UP000319908">
    <property type="component" value="Unassembled WGS sequence"/>
</dbReference>
<keyword evidence="12" id="KW-1185">Reference proteome</keyword>
<proteinExistence type="inferred from homology"/>
<accession>A0A5C6BYR2</accession>
<dbReference type="Pfam" id="PF25539">
    <property type="entry name" value="Bestrophin_2"/>
    <property type="match status" value="1"/>
</dbReference>
<keyword evidence="7 10" id="KW-0472">Membrane</keyword>
<evidence type="ECO:0000256" key="3">
    <source>
        <dbReference type="ARBA" id="ARBA00022475"/>
    </source>
</evidence>
<keyword evidence="6" id="KW-0406">Ion transport</keyword>
<reference evidence="11 12" key="1">
    <citation type="journal article" date="2020" name="Antonie Van Leeuwenhoek">
        <title>Rhodopirellula heiligendammensis sp. nov., Rhodopirellula pilleata sp. nov., and Rhodopirellula solitaria sp. nov. isolated from natural or artificial marine surfaces in Northern Germany and California, USA, and emended description of the genus Rhodopirellula.</title>
        <authorList>
            <person name="Kallscheuer N."/>
            <person name="Wiegand S."/>
            <person name="Jogler M."/>
            <person name="Boedeker C."/>
            <person name="Peeters S.H."/>
            <person name="Rast P."/>
            <person name="Heuer A."/>
            <person name="Jetten M.S.M."/>
            <person name="Rohde M."/>
            <person name="Jogler C."/>
        </authorList>
    </citation>
    <scope>NUCLEOTIDE SEQUENCE [LARGE SCALE GENOMIC DNA]</scope>
    <source>
        <strain evidence="11 12">Poly21</strain>
    </source>
</reference>
<name>A0A5C6BYR2_9BACT</name>
<keyword evidence="5 10" id="KW-1133">Transmembrane helix</keyword>
<dbReference type="AlphaFoldDB" id="A0A5C6BYR2"/>
<evidence type="ECO:0000256" key="5">
    <source>
        <dbReference type="ARBA" id="ARBA00022989"/>
    </source>
</evidence>
<evidence type="ECO:0000256" key="2">
    <source>
        <dbReference type="ARBA" id="ARBA00022448"/>
    </source>
</evidence>
<sequence>MCATWNFKTLKKTDPIPASSKPLSYSYWLGTFVLQGTVAPRVMLDVVGFGLLATGIVYLSEFAMIRFDVSLAVPGGPFEVAGAVLGLLLVLRLNAGYDRWWEARKLWGGIVNESRNLAIAGLAYGPPDHHWRVQFIKWIASFPHVTRRSLRGERQVPELSRLLTEQQIEALLTNSHLPDAVSRQIASLLAEGRGSGMDALAFYSAEKQRCLLIDYLGGCERILKTPLARSSAIQVRQFIFILLASLPFSLLDDFHGTLPAIFGTEVGRSVWLIPLFIMVIAFMLLSLDRIGMELQNPFDTRRVDFLPLDNICITIEQNLLELLHDDALHDYAAPTAADVELPPDASTHATDDNIGADIS</sequence>
<keyword evidence="2" id="KW-0813">Transport</keyword>
<feature type="region of interest" description="Disordered" evidence="9">
    <location>
        <begin position="340"/>
        <end position="359"/>
    </location>
</feature>
<evidence type="ECO:0000313" key="11">
    <source>
        <dbReference type="EMBL" id="TWU17065.1"/>
    </source>
</evidence>
<gene>
    <name evidence="11" type="ORF">Poly21_42750</name>
</gene>
<dbReference type="EMBL" id="SJPU01000002">
    <property type="protein sequence ID" value="TWU17065.1"/>
    <property type="molecule type" value="Genomic_DNA"/>
</dbReference>
<dbReference type="GO" id="GO:0005254">
    <property type="term" value="F:chloride channel activity"/>
    <property type="evidence" value="ECO:0007669"/>
    <property type="project" value="InterPro"/>
</dbReference>
<dbReference type="PANTHER" id="PTHR33281">
    <property type="entry name" value="UPF0187 PROTEIN YNEE"/>
    <property type="match status" value="1"/>
</dbReference>
<evidence type="ECO:0000256" key="4">
    <source>
        <dbReference type="ARBA" id="ARBA00022692"/>
    </source>
</evidence>
<feature type="transmembrane region" description="Helical" evidence="10">
    <location>
        <begin position="233"/>
        <end position="250"/>
    </location>
</feature>
<dbReference type="PANTHER" id="PTHR33281:SF19">
    <property type="entry name" value="VOLTAGE-DEPENDENT ANION CHANNEL-FORMING PROTEIN YNEE"/>
    <property type="match status" value="1"/>
</dbReference>
<feature type="transmembrane region" description="Helical" evidence="10">
    <location>
        <begin position="80"/>
        <end position="97"/>
    </location>
</feature>
<protein>
    <submittedName>
        <fullName evidence="11">Bestrophin, RFP-TM, chloride channel</fullName>
    </submittedName>
</protein>
<dbReference type="InterPro" id="IPR044669">
    <property type="entry name" value="YneE/VCCN1/2-like"/>
</dbReference>
<keyword evidence="3" id="KW-1003">Cell membrane</keyword>
<dbReference type="OrthoDB" id="445589at2"/>
<comment type="caution">
    <text evidence="11">The sequence shown here is derived from an EMBL/GenBank/DDBJ whole genome shotgun (WGS) entry which is preliminary data.</text>
</comment>
<evidence type="ECO:0000256" key="9">
    <source>
        <dbReference type="SAM" id="MobiDB-lite"/>
    </source>
</evidence>
<evidence type="ECO:0000313" key="12">
    <source>
        <dbReference type="Proteomes" id="UP000319908"/>
    </source>
</evidence>
<evidence type="ECO:0000256" key="8">
    <source>
        <dbReference type="ARBA" id="ARBA00034708"/>
    </source>
</evidence>